<dbReference type="GO" id="GO:0005884">
    <property type="term" value="C:actin filament"/>
    <property type="evidence" value="ECO:0007669"/>
    <property type="project" value="TreeGrafter"/>
</dbReference>
<evidence type="ECO:0000259" key="6">
    <source>
        <dbReference type="PROSITE" id="PS50002"/>
    </source>
</evidence>
<protein>
    <recommendedName>
        <fullName evidence="6">SH3 domain-containing protein</fullName>
    </recommendedName>
</protein>
<organism evidence="7 8">
    <name type="scientific">Polypedilum vanderplanki</name>
    <name type="common">Sleeping chironomid midge</name>
    <dbReference type="NCBI Taxonomy" id="319348"/>
    <lineage>
        <taxon>Eukaryota</taxon>
        <taxon>Metazoa</taxon>
        <taxon>Ecdysozoa</taxon>
        <taxon>Arthropoda</taxon>
        <taxon>Hexapoda</taxon>
        <taxon>Insecta</taxon>
        <taxon>Pterygota</taxon>
        <taxon>Neoptera</taxon>
        <taxon>Endopterygota</taxon>
        <taxon>Diptera</taxon>
        <taxon>Nematocera</taxon>
        <taxon>Chironomoidea</taxon>
        <taxon>Chironomidae</taxon>
        <taxon>Chironominae</taxon>
        <taxon>Polypedilum</taxon>
        <taxon>Polypedilum</taxon>
    </lineage>
</organism>
<dbReference type="GO" id="GO:0005886">
    <property type="term" value="C:plasma membrane"/>
    <property type="evidence" value="ECO:0007669"/>
    <property type="project" value="TreeGrafter"/>
</dbReference>
<evidence type="ECO:0000256" key="5">
    <source>
        <dbReference type="SAM" id="MobiDB-lite"/>
    </source>
</evidence>
<evidence type="ECO:0000256" key="3">
    <source>
        <dbReference type="ARBA" id="ARBA00022737"/>
    </source>
</evidence>
<dbReference type="PROSITE" id="PS51090">
    <property type="entry name" value="CORTACTIN"/>
    <property type="match status" value="3"/>
</dbReference>
<dbReference type="PROSITE" id="PS50002">
    <property type="entry name" value="SH3"/>
    <property type="match status" value="1"/>
</dbReference>
<evidence type="ECO:0000256" key="2">
    <source>
        <dbReference type="ARBA" id="ARBA00022553"/>
    </source>
</evidence>
<dbReference type="OrthoDB" id="5971719at2759"/>
<dbReference type="Proteomes" id="UP001107558">
    <property type="component" value="Chromosome 4"/>
</dbReference>
<dbReference type="InterPro" id="IPR001452">
    <property type="entry name" value="SH3_domain"/>
</dbReference>
<accession>A0A9J6BFK2</accession>
<feature type="compositionally biased region" description="Basic and acidic residues" evidence="5">
    <location>
        <begin position="358"/>
        <end position="368"/>
    </location>
</feature>
<keyword evidence="3" id="KW-0677">Repeat</keyword>
<comment type="caution">
    <text evidence="7">The sequence shown here is derived from an EMBL/GenBank/DDBJ whole genome shotgun (WGS) entry which is preliminary data.</text>
</comment>
<dbReference type="EMBL" id="JADBJN010000004">
    <property type="protein sequence ID" value="KAG5668660.1"/>
    <property type="molecule type" value="Genomic_DNA"/>
</dbReference>
<keyword evidence="1 4" id="KW-0728">SH3 domain</keyword>
<keyword evidence="2" id="KW-0597">Phosphoprotein</keyword>
<dbReference type="FunFam" id="2.30.30.40:FF:000046">
    <property type="entry name" value="Drebrin-like protein isoform B"/>
    <property type="match status" value="1"/>
</dbReference>
<dbReference type="SUPFAM" id="SSF50044">
    <property type="entry name" value="SH3-domain"/>
    <property type="match status" value="1"/>
</dbReference>
<dbReference type="PANTHER" id="PTHR10829:SF23">
    <property type="entry name" value="CORTACTIN, ISOFORM A"/>
    <property type="match status" value="1"/>
</dbReference>
<keyword evidence="8" id="KW-1185">Reference proteome</keyword>
<dbReference type="GO" id="GO:0030427">
    <property type="term" value="C:site of polarized growth"/>
    <property type="evidence" value="ECO:0007669"/>
    <property type="project" value="TreeGrafter"/>
</dbReference>
<feature type="domain" description="SH3" evidence="6">
    <location>
        <begin position="434"/>
        <end position="494"/>
    </location>
</feature>
<feature type="region of interest" description="Disordered" evidence="5">
    <location>
        <begin position="349"/>
        <end position="368"/>
    </location>
</feature>
<dbReference type="GO" id="GO:0030864">
    <property type="term" value="C:cortical actin cytoskeleton"/>
    <property type="evidence" value="ECO:0007669"/>
    <property type="project" value="TreeGrafter"/>
</dbReference>
<feature type="compositionally biased region" description="Acidic residues" evidence="5">
    <location>
        <begin position="272"/>
        <end position="283"/>
    </location>
</feature>
<evidence type="ECO:0000256" key="1">
    <source>
        <dbReference type="ARBA" id="ARBA00022443"/>
    </source>
</evidence>
<evidence type="ECO:0000313" key="8">
    <source>
        <dbReference type="Proteomes" id="UP001107558"/>
    </source>
</evidence>
<reference evidence="7" key="1">
    <citation type="submission" date="2021-03" db="EMBL/GenBank/DDBJ databases">
        <title>Chromosome level genome of the anhydrobiotic midge Polypedilum vanderplanki.</title>
        <authorList>
            <person name="Yoshida Y."/>
            <person name="Kikawada T."/>
            <person name="Gusev O."/>
        </authorList>
    </citation>
    <scope>NUCLEOTIDE SEQUENCE</scope>
    <source>
        <strain evidence="7">NIAS01</strain>
        <tissue evidence="7">Whole body or cell culture</tissue>
    </source>
</reference>
<feature type="region of interest" description="Disordered" evidence="5">
    <location>
        <begin position="251"/>
        <end position="320"/>
    </location>
</feature>
<dbReference type="Pfam" id="PF14604">
    <property type="entry name" value="SH3_9"/>
    <property type="match status" value="1"/>
</dbReference>
<dbReference type="Pfam" id="PF02218">
    <property type="entry name" value="HS1_rep"/>
    <property type="match status" value="3"/>
</dbReference>
<dbReference type="PANTHER" id="PTHR10829">
    <property type="entry name" value="CORTACTIN AND DREBRIN"/>
    <property type="match status" value="1"/>
</dbReference>
<gene>
    <name evidence="7" type="ORF">PVAND_016593</name>
</gene>
<dbReference type="GO" id="GO:0016477">
    <property type="term" value="P:cell migration"/>
    <property type="evidence" value="ECO:0007669"/>
    <property type="project" value="TreeGrafter"/>
</dbReference>
<evidence type="ECO:0000256" key="4">
    <source>
        <dbReference type="PROSITE-ProRule" id="PRU00192"/>
    </source>
</evidence>
<dbReference type="AlphaFoldDB" id="A0A9J6BFK2"/>
<name>A0A9J6BFK2_POLVA</name>
<dbReference type="Gene3D" id="2.30.30.40">
    <property type="entry name" value="SH3 Domains"/>
    <property type="match status" value="1"/>
</dbReference>
<dbReference type="SMART" id="SM00326">
    <property type="entry name" value="SH3"/>
    <property type="match status" value="1"/>
</dbReference>
<sequence length="494" mass="55623">MSYDDDWETDASYENKITEDEQRWGKGVDRGAAIDMQKLIEETEKADEEKKKKLVETGITGSHGYGGKFGVQKDRMDKSALGHDYIGKVEKHGSQKDYTGGFGGKFGVDKDRMDKSAVGFDYVGKVEKHDSQADYKKGFGGKFGLETDRMDKSAHTFQEQVDKVGTNYQKIKPDISGAKPSNLKSRFENMAIHSEEETKQRAAIQKKLREEKDLIDKQQAAKEHTVEEATKEVTRKTAIVTGRNEKISNVINVFNAPPPSDEFKPAPNLEGLDSEVSSDEEEGNVDKEETNNFDEETKKFDKQPIKLPKETKPAEPVEIVKPDIISSTEKHLDMPAHQGVSAIAQNFSQPAAQSQPQKQEEQQSDIQRHSVEVVREPERHSNGVSEQKVVEEVVQKVQEIAEPEVIEQELIEQLKNDTVEPVEEEEQFVLSPDNPGITAIALYDYQAAAEDEISFDPDDLITHIDMIDPGWYKGLHAKTYTYGLFPANYVQIQE</sequence>
<feature type="compositionally biased region" description="Basic and acidic residues" evidence="5">
    <location>
        <begin position="284"/>
        <end position="320"/>
    </location>
</feature>
<dbReference type="InterPro" id="IPR036028">
    <property type="entry name" value="SH3-like_dom_sf"/>
</dbReference>
<proteinExistence type="predicted"/>
<evidence type="ECO:0000313" key="7">
    <source>
        <dbReference type="EMBL" id="KAG5668660.1"/>
    </source>
</evidence>
<dbReference type="PRINTS" id="PR00452">
    <property type="entry name" value="SH3DOMAIN"/>
</dbReference>
<dbReference type="InterPro" id="IPR003134">
    <property type="entry name" value="Hs1_Cortactin"/>
</dbReference>
<dbReference type="GO" id="GO:0051015">
    <property type="term" value="F:actin filament binding"/>
    <property type="evidence" value="ECO:0007669"/>
    <property type="project" value="TreeGrafter"/>
</dbReference>
<dbReference type="GO" id="GO:0030833">
    <property type="term" value="P:regulation of actin filament polymerization"/>
    <property type="evidence" value="ECO:0007669"/>
    <property type="project" value="TreeGrafter"/>
</dbReference>